<sequence length="104" mass="11077">MKIISVAAALFVVMGVVQAAPFPGLAKRNSIDINAKGNKALVKTNIDAKAKDVKTNIDAKAKDVKVLKRHGDDRHLLGVDVSKNKISVPTDANVGVHRVTVARN</sequence>
<evidence type="ECO:0000313" key="2">
    <source>
        <dbReference type="EMBL" id="KAF9329754.1"/>
    </source>
</evidence>
<proteinExistence type="predicted"/>
<accession>A0A9P5SK25</accession>
<comment type="caution">
    <text evidence="2">The sequence shown here is derived from an EMBL/GenBank/DDBJ whole genome shotgun (WGS) entry which is preliminary data.</text>
</comment>
<dbReference type="Proteomes" id="UP000696485">
    <property type="component" value="Unassembled WGS sequence"/>
</dbReference>
<dbReference type="AlphaFoldDB" id="A0A9P5SK25"/>
<feature type="signal peptide" evidence="1">
    <location>
        <begin position="1"/>
        <end position="19"/>
    </location>
</feature>
<keyword evidence="3" id="KW-1185">Reference proteome</keyword>
<keyword evidence="1" id="KW-0732">Signal</keyword>
<gene>
    <name evidence="2" type="ORF">BG006_007196</name>
</gene>
<name>A0A9P5SK25_9FUNG</name>
<organism evidence="2 3">
    <name type="scientific">Podila minutissima</name>
    <dbReference type="NCBI Taxonomy" id="64525"/>
    <lineage>
        <taxon>Eukaryota</taxon>
        <taxon>Fungi</taxon>
        <taxon>Fungi incertae sedis</taxon>
        <taxon>Mucoromycota</taxon>
        <taxon>Mortierellomycotina</taxon>
        <taxon>Mortierellomycetes</taxon>
        <taxon>Mortierellales</taxon>
        <taxon>Mortierellaceae</taxon>
        <taxon>Podila</taxon>
    </lineage>
</organism>
<feature type="chain" id="PRO_5040493321" evidence="1">
    <location>
        <begin position="20"/>
        <end position="104"/>
    </location>
</feature>
<evidence type="ECO:0000313" key="3">
    <source>
        <dbReference type="Proteomes" id="UP000696485"/>
    </source>
</evidence>
<dbReference type="EMBL" id="JAAAUY010000449">
    <property type="protein sequence ID" value="KAF9329754.1"/>
    <property type="molecule type" value="Genomic_DNA"/>
</dbReference>
<protein>
    <submittedName>
        <fullName evidence="2">Uncharacterized protein</fullName>
    </submittedName>
</protein>
<evidence type="ECO:0000256" key="1">
    <source>
        <dbReference type="SAM" id="SignalP"/>
    </source>
</evidence>
<reference evidence="2" key="1">
    <citation type="journal article" date="2020" name="Fungal Divers.">
        <title>Resolving the Mortierellaceae phylogeny through synthesis of multi-gene phylogenetics and phylogenomics.</title>
        <authorList>
            <person name="Vandepol N."/>
            <person name="Liber J."/>
            <person name="Desiro A."/>
            <person name="Na H."/>
            <person name="Kennedy M."/>
            <person name="Barry K."/>
            <person name="Grigoriev I.V."/>
            <person name="Miller A.N."/>
            <person name="O'Donnell K."/>
            <person name="Stajich J.E."/>
            <person name="Bonito G."/>
        </authorList>
    </citation>
    <scope>NUCLEOTIDE SEQUENCE</scope>
    <source>
        <strain evidence="2">NVP1</strain>
    </source>
</reference>